<evidence type="ECO:0000256" key="1">
    <source>
        <dbReference type="ARBA" id="ARBA00023157"/>
    </source>
</evidence>
<dbReference type="Proteomes" id="UP000574390">
    <property type="component" value="Unassembled WGS sequence"/>
</dbReference>
<dbReference type="PANTHER" id="PTHR11675">
    <property type="entry name" value="N-ACETYLGALACTOSAMINYLTRANSFERASE"/>
    <property type="match status" value="1"/>
</dbReference>
<evidence type="ECO:0000313" key="3">
    <source>
        <dbReference type="Proteomes" id="UP000574390"/>
    </source>
</evidence>
<dbReference type="InterPro" id="IPR029044">
    <property type="entry name" value="Nucleotide-diphossugar_trans"/>
</dbReference>
<dbReference type="AlphaFoldDB" id="A0A7J6TI05"/>
<dbReference type="Gene3D" id="3.90.550.10">
    <property type="entry name" value="Spore Coat Polysaccharide Biosynthesis Protein SpsA, Chain A"/>
    <property type="match status" value="1"/>
</dbReference>
<sequence>EQSIRVWLCGGEIYVARDSRVAHVFRPSFPYKIDNTQVYYNKIRTVEVWFDDYKDYFYAADPYASTSLGLGIATRHARSMGPGE</sequence>
<organism evidence="2 3">
    <name type="scientific">Perkinsus olseni</name>
    <name type="common">Perkinsus atlanticus</name>
    <dbReference type="NCBI Taxonomy" id="32597"/>
    <lineage>
        <taxon>Eukaryota</taxon>
        <taxon>Sar</taxon>
        <taxon>Alveolata</taxon>
        <taxon>Perkinsozoa</taxon>
        <taxon>Perkinsea</taxon>
        <taxon>Perkinsida</taxon>
        <taxon>Perkinsidae</taxon>
        <taxon>Perkinsus</taxon>
    </lineage>
</organism>
<proteinExistence type="predicted"/>
<dbReference type="GO" id="GO:0005794">
    <property type="term" value="C:Golgi apparatus"/>
    <property type="evidence" value="ECO:0007669"/>
    <property type="project" value="TreeGrafter"/>
</dbReference>
<dbReference type="SUPFAM" id="SSF53448">
    <property type="entry name" value="Nucleotide-diphospho-sugar transferases"/>
    <property type="match status" value="1"/>
</dbReference>
<name>A0A7J6TI05_PEROL</name>
<reference evidence="2 3" key="1">
    <citation type="submission" date="2020-04" db="EMBL/GenBank/DDBJ databases">
        <title>Perkinsus olseni comparative genomics.</title>
        <authorList>
            <person name="Bogema D.R."/>
        </authorList>
    </citation>
    <scope>NUCLEOTIDE SEQUENCE [LARGE SCALE GENOMIC DNA]</scope>
    <source>
        <strain evidence="2">ATCC PRA-205</strain>
    </source>
</reference>
<gene>
    <name evidence="2" type="ORF">FOZ62_015553</name>
</gene>
<comment type="caution">
    <text evidence="2">The sequence shown here is derived from an EMBL/GenBank/DDBJ whole genome shotgun (WGS) entry which is preliminary data.</text>
</comment>
<dbReference type="EMBL" id="JABANM010007273">
    <property type="protein sequence ID" value="KAF4744541.1"/>
    <property type="molecule type" value="Genomic_DNA"/>
</dbReference>
<evidence type="ECO:0000313" key="2">
    <source>
        <dbReference type="EMBL" id="KAF4744541.1"/>
    </source>
</evidence>
<feature type="non-terminal residue" evidence="2">
    <location>
        <position position="1"/>
    </location>
</feature>
<dbReference type="GO" id="GO:0004653">
    <property type="term" value="F:polypeptide N-acetylgalactosaminyltransferase activity"/>
    <property type="evidence" value="ECO:0007669"/>
    <property type="project" value="TreeGrafter"/>
</dbReference>
<dbReference type="PANTHER" id="PTHR11675:SF126">
    <property type="entry name" value="RICIN B LECTIN DOMAIN-CONTAINING PROTEIN"/>
    <property type="match status" value="1"/>
</dbReference>
<accession>A0A7J6TI05</accession>
<protein>
    <submittedName>
        <fullName evidence="2">Uncharacterized protein</fullName>
    </submittedName>
</protein>
<dbReference type="GO" id="GO:0006493">
    <property type="term" value="P:protein O-linked glycosylation"/>
    <property type="evidence" value="ECO:0007669"/>
    <property type="project" value="TreeGrafter"/>
</dbReference>
<keyword evidence="1" id="KW-1015">Disulfide bond</keyword>